<protein>
    <submittedName>
        <fullName evidence="1">Uncharacterized protein</fullName>
    </submittedName>
</protein>
<dbReference type="Proteomes" id="UP001530293">
    <property type="component" value="Unassembled WGS sequence"/>
</dbReference>
<evidence type="ECO:0000313" key="2">
    <source>
        <dbReference type="Proteomes" id="UP001530293"/>
    </source>
</evidence>
<reference evidence="1 2" key="1">
    <citation type="submission" date="2024-10" db="EMBL/GenBank/DDBJ databases">
        <title>Updated reference genomes for cyclostephanoid diatoms.</title>
        <authorList>
            <person name="Roberts W.R."/>
            <person name="Alverson A.J."/>
        </authorList>
    </citation>
    <scope>NUCLEOTIDE SEQUENCE [LARGE SCALE GENOMIC DNA]</scope>
    <source>
        <strain evidence="1 2">AJA232-27</strain>
    </source>
</reference>
<organism evidence="1 2">
    <name type="scientific">Discostella pseudostelligera</name>
    <dbReference type="NCBI Taxonomy" id="259834"/>
    <lineage>
        <taxon>Eukaryota</taxon>
        <taxon>Sar</taxon>
        <taxon>Stramenopiles</taxon>
        <taxon>Ochrophyta</taxon>
        <taxon>Bacillariophyta</taxon>
        <taxon>Coscinodiscophyceae</taxon>
        <taxon>Thalassiosirophycidae</taxon>
        <taxon>Stephanodiscales</taxon>
        <taxon>Stephanodiscaceae</taxon>
        <taxon>Discostella</taxon>
    </lineage>
</organism>
<accession>A0ABD3LZ78</accession>
<keyword evidence="2" id="KW-1185">Reference proteome</keyword>
<evidence type="ECO:0000313" key="1">
    <source>
        <dbReference type="EMBL" id="KAL3757069.1"/>
    </source>
</evidence>
<gene>
    <name evidence="1" type="ORF">ACHAWU_002908</name>
</gene>
<dbReference type="EMBL" id="JALLBG020000273">
    <property type="protein sequence ID" value="KAL3757069.1"/>
    <property type="molecule type" value="Genomic_DNA"/>
</dbReference>
<sequence length="227" mass="24061">MKSATAAAALLMGTATGFAPVHQQPTKTTTSLSLFGSIGAKKQGNNKSVKSSPRANEAIGIYASKFRSSTNGKRQKFFFESWGMPSSYQANEDSSENIFARKDTELALAFNTLASIYGDDAALQMVTIQPNVLAFNAANFEPSLNAFAEKFGMEESKAMVLRNPGLLSVKPANAAEVDGLTMQLSYVVDITRPIGALGPVILFGLLSIPVLEGVTGVSRGELLSSLL</sequence>
<proteinExistence type="predicted"/>
<dbReference type="AlphaFoldDB" id="A0ABD3LZ78"/>
<comment type="caution">
    <text evidence="1">The sequence shown here is derived from an EMBL/GenBank/DDBJ whole genome shotgun (WGS) entry which is preliminary data.</text>
</comment>
<name>A0ABD3LZ78_9STRA</name>